<evidence type="ECO:0000256" key="1">
    <source>
        <dbReference type="SAM" id="MobiDB-lite"/>
    </source>
</evidence>
<dbReference type="Proteomes" id="UP001530400">
    <property type="component" value="Unassembled WGS sequence"/>
</dbReference>
<reference evidence="2 3" key="1">
    <citation type="submission" date="2024-10" db="EMBL/GenBank/DDBJ databases">
        <title>Updated reference genomes for cyclostephanoid diatoms.</title>
        <authorList>
            <person name="Roberts W.R."/>
            <person name="Alverson A.J."/>
        </authorList>
    </citation>
    <scope>NUCLEOTIDE SEQUENCE [LARGE SCALE GENOMIC DNA]</scope>
    <source>
        <strain evidence="2 3">AJA010-31</strain>
    </source>
</reference>
<proteinExistence type="predicted"/>
<dbReference type="CDD" id="cd06257">
    <property type="entry name" value="DnaJ"/>
    <property type="match status" value="1"/>
</dbReference>
<name>A0ABD3N071_9STRA</name>
<feature type="compositionally biased region" description="Basic and acidic residues" evidence="1">
    <location>
        <begin position="388"/>
        <end position="397"/>
    </location>
</feature>
<organism evidence="2 3">
    <name type="scientific">Cyclotella atomus</name>
    <dbReference type="NCBI Taxonomy" id="382360"/>
    <lineage>
        <taxon>Eukaryota</taxon>
        <taxon>Sar</taxon>
        <taxon>Stramenopiles</taxon>
        <taxon>Ochrophyta</taxon>
        <taxon>Bacillariophyta</taxon>
        <taxon>Coscinodiscophyceae</taxon>
        <taxon>Thalassiosirophycidae</taxon>
        <taxon>Stephanodiscales</taxon>
        <taxon>Stephanodiscaceae</taxon>
        <taxon>Cyclotella</taxon>
    </lineage>
</organism>
<gene>
    <name evidence="2" type="ORF">ACHAWO_008516</name>
</gene>
<feature type="compositionally biased region" description="Polar residues" evidence="1">
    <location>
        <begin position="300"/>
        <end position="315"/>
    </location>
</feature>
<protein>
    <submittedName>
        <fullName evidence="2">Uncharacterized protein</fullName>
    </submittedName>
</protein>
<feature type="region of interest" description="Disordered" evidence="1">
    <location>
        <begin position="253"/>
        <end position="422"/>
    </location>
</feature>
<evidence type="ECO:0000313" key="3">
    <source>
        <dbReference type="Proteomes" id="UP001530400"/>
    </source>
</evidence>
<feature type="compositionally biased region" description="Polar residues" evidence="1">
    <location>
        <begin position="270"/>
        <end position="280"/>
    </location>
</feature>
<feature type="compositionally biased region" description="Polar residues" evidence="1">
    <location>
        <begin position="413"/>
        <end position="422"/>
    </location>
</feature>
<dbReference type="InterPro" id="IPR001623">
    <property type="entry name" value="DnaJ_domain"/>
</dbReference>
<keyword evidence="3" id="KW-1185">Reference proteome</keyword>
<dbReference type="InterPro" id="IPR036869">
    <property type="entry name" value="J_dom_sf"/>
</dbReference>
<sequence>MTNKPQNESQRYSICWGEPSSWSRDFASQKILHTIQPERVSNPLGREINKVIKKLEAEAIRLEEQGKFVSVVICTQGVPTNEFGESSSSVMKDCLSSLKALSRLPVRIVFRLCTKDEKVLEFYKKGDMDLDCDVLGSYWDEAMEVYRHNSWLTYGIGLHRTREAGLGADIMDHLDERPLNVNELYEWCMSMFVWDSELVSMRHPAKDWSGFISDLQGFLKEEKMVWNPIKKKLCPWIDVALLESIYHKRSAPEQVRISKKVSPDPIQVPRKSTSFHQGRQSPHARRHTESEVDPYPAKTQKPTSFYQGSGVVNKQPSHRRRVTIAEAEPPSINRKSPSFQDVPPKNFRRSTSAMDPPEDSSDGRQNYRKAQSFHHAQTEPKTAQKSKSFHDRQRDPETISLDSAPSKPKLTKRQTSSFHDPCKSSTIIKEELQASLFAFFDEKPQERSLGTVIKEWSHEPNGKLRPLEMLLLEAPVLLPPNNPLVKHHEYFDKWKILHRDSFKDGDCADANDDKIRKVARKCKIFLHPDKWPSDLNEDQKFLLQAMWDTLSESALF</sequence>
<dbReference type="SUPFAM" id="SSF46565">
    <property type="entry name" value="Chaperone J-domain"/>
    <property type="match status" value="1"/>
</dbReference>
<accession>A0ABD3N071</accession>
<dbReference type="EMBL" id="JALLPJ020001390">
    <property type="protein sequence ID" value="KAL3766125.1"/>
    <property type="molecule type" value="Genomic_DNA"/>
</dbReference>
<evidence type="ECO:0000313" key="2">
    <source>
        <dbReference type="EMBL" id="KAL3766125.1"/>
    </source>
</evidence>
<comment type="caution">
    <text evidence="2">The sequence shown here is derived from an EMBL/GenBank/DDBJ whole genome shotgun (WGS) entry which is preliminary data.</text>
</comment>
<dbReference type="AlphaFoldDB" id="A0ABD3N071"/>